<dbReference type="EMBL" id="CAJVPY010017383">
    <property type="protein sequence ID" value="CAG8761704.1"/>
    <property type="molecule type" value="Genomic_DNA"/>
</dbReference>
<proteinExistence type="predicted"/>
<evidence type="ECO:0000313" key="2">
    <source>
        <dbReference type="Proteomes" id="UP000789405"/>
    </source>
</evidence>
<gene>
    <name evidence="1" type="ORF">DERYTH_LOCUS17877</name>
</gene>
<dbReference type="AlphaFoldDB" id="A0A9N9NVV4"/>
<protein>
    <submittedName>
        <fullName evidence="1">20407_t:CDS:1</fullName>
    </submittedName>
</protein>
<keyword evidence="2" id="KW-1185">Reference proteome</keyword>
<dbReference type="Proteomes" id="UP000789405">
    <property type="component" value="Unassembled WGS sequence"/>
</dbReference>
<sequence>MDLEPGRYYYKDLFQELKDDYTNLATSIKLNLWRNRNEVITEKAYYWKLLLVNYPDLSKNELKCLANIFDENNKKRKTRQLDPELRKVYSNLHILS</sequence>
<reference evidence="1" key="1">
    <citation type="submission" date="2021-06" db="EMBL/GenBank/DDBJ databases">
        <authorList>
            <person name="Kallberg Y."/>
            <person name="Tangrot J."/>
            <person name="Rosling A."/>
        </authorList>
    </citation>
    <scope>NUCLEOTIDE SEQUENCE</scope>
    <source>
        <strain evidence="1">MA453B</strain>
    </source>
</reference>
<comment type="caution">
    <text evidence="1">The sequence shown here is derived from an EMBL/GenBank/DDBJ whole genome shotgun (WGS) entry which is preliminary data.</text>
</comment>
<organism evidence="1 2">
    <name type="scientific">Dentiscutata erythropus</name>
    <dbReference type="NCBI Taxonomy" id="1348616"/>
    <lineage>
        <taxon>Eukaryota</taxon>
        <taxon>Fungi</taxon>
        <taxon>Fungi incertae sedis</taxon>
        <taxon>Mucoromycota</taxon>
        <taxon>Glomeromycotina</taxon>
        <taxon>Glomeromycetes</taxon>
        <taxon>Diversisporales</taxon>
        <taxon>Gigasporaceae</taxon>
        <taxon>Dentiscutata</taxon>
    </lineage>
</organism>
<accession>A0A9N9NVV4</accession>
<feature type="non-terminal residue" evidence="1">
    <location>
        <position position="96"/>
    </location>
</feature>
<evidence type="ECO:0000313" key="1">
    <source>
        <dbReference type="EMBL" id="CAG8761704.1"/>
    </source>
</evidence>
<name>A0A9N9NVV4_9GLOM</name>